<name>A0AAW2FAX2_9HYME</name>
<protein>
    <submittedName>
        <fullName evidence="1">Uncharacterized protein</fullName>
    </submittedName>
</protein>
<organism evidence="1 2">
    <name type="scientific">Cardiocondyla obscurior</name>
    <dbReference type="NCBI Taxonomy" id="286306"/>
    <lineage>
        <taxon>Eukaryota</taxon>
        <taxon>Metazoa</taxon>
        <taxon>Ecdysozoa</taxon>
        <taxon>Arthropoda</taxon>
        <taxon>Hexapoda</taxon>
        <taxon>Insecta</taxon>
        <taxon>Pterygota</taxon>
        <taxon>Neoptera</taxon>
        <taxon>Endopterygota</taxon>
        <taxon>Hymenoptera</taxon>
        <taxon>Apocrita</taxon>
        <taxon>Aculeata</taxon>
        <taxon>Formicoidea</taxon>
        <taxon>Formicidae</taxon>
        <taxon>Myrmicinae</taxon>
        <taxon>Cardiocondyla</taxon>
    </lineage>
</organism>
<dbReference type="EMBL" id="JADYXP020000013">
    <property type="protein sequence ID" value="KAL0112129.1"/>
    <property type="molecule type" value="Genomic_DNA"/>
</dbReference>
<dbReference type="AlphaFoldDB" id="A0AAW2FAX2"/>
<sequence length="59" mass="6805">MRNAPFLPSFFPPLSSRDSIGYATSFGQDQIKRKRIEQGKVESSYICILIYSDDETFPR</sequence>
<evidence type="ECO:0000313" key="2">
    <source>
        <dbReference type="Proteomes" id="UP001430953"/>
    </source>
</evidence>
<keyword evidence="2" id="KW-1185">Reference proteome</keyword>
<comment type="caution">
    <text evidence="1">The sequence shown here is derived from an EMBL/GenBank/DDBJ whole genome shotgun (WGS) entry which is preliminary data.</text>
</comment>
<proteinExistence type="predicted"/>
<evidence type="ECO:0000313" key="1">
    <source>
        <dbReference type="EMBL" id="KAL0112129.1"/>
    </source>
</evidence>
<dbReference type="Proteomes" id="UP001430953">
    <property type="component" value="Unassembled WGS sequence"/>
</dbReference>
<reference evidence="1 2" key="1">
    <citation type="submission" date="2023-03" db="EMBL/GenBank/DDBJ databases">
        <title>High recombination rates correlate with genetic variation in Cardiocondyla obscurior ants.</title>
        <authorList>
            <person name="Errbii M."/>
        </authorList>
    </citation>
    <scope>NUCLEOTIDE SEQUENCE [LARGE SCALE GENOMIC DNA]</scope>
    <source>
        <strain evidence="1">Alpha-2009</strain>
        <tissue evidence="1">Whole body</tissue>
    </source>
</reference>
<accession>A0AAW2FAX2</accession>
<gene>
    <name evidence="1" type="ORF">PUN28_013401</name>
</gene>